<evidence type="ECO:0008006" key="4">
    <source>
        <dbReference type="Google" id="ProtNLM"/>
    </source>
</evidence>
<name>A0ABR4N862_9FUNG</name>
<protein>
    <recommendedName>
        <fullName evidence="4">Ankyrin repeat protein</fullName>
    </recommendedName>
</protein>
<dbReference type="EMBL" id="JADGIZ020000021">
    <property type="protein sequence ID" value="KAL2915715.1"/>
    <property type="molecule type" value="Genomic_DNA"/>
</dbReference>
<feature type="region of interest" description="Disordered" evidence="1">
    <location>
        <begin position="1"/>
        <end position="84"/>
    </location>
</feature>
<sequence>MADTRTNDAPAASLAAPPPAAQPAAAHADLAAATAQHDRPAECLHGQPAPPPAVSPPLAAAPANTTSQPPPSTTSDAARTVRFRPSATNEWDRMPAEIQNMILPHASPFTKFVNGLLLAADLRGLPEQPREQVCQDANDANWQGDLGQLPPVDIAGKALRVSRDFLECLKSRFDRSVVIQLAIRSSWTDMISHDEPDKVAAAAALEGDLCVLRDLIDLRGLVDADSTLVSYALSGKSFEAACFLSYRPNLRTFSNAAQMGHLEVVRYTGGQFPDLLLDPRCREASANAGVLDWLDERGLVDRTSIARHIAGEGRIDVLEWALARFKLDLTESDLEDAYEGSHSDLLKWAYKRGVPLAAKSAQ</sequence>
<proteinExistence type="predicted"/>
<dbReference type="Proteomes" id="UP001527925">
    <property type="component" value="Unassembled WGS sequence"/>
</dbReference>
<feature type="compositionally biased region" description="Low complexity" evidence="1">
    <location>
        <begin position="22"/>
        <end position="35"/>
    </location>
</feature>
<feature type="compositionally biased region" description="Low complexity" evidence="1">
    <location>
        <begin position="56"/>
        <end position="78"/>
    </location>
</feature>
<comment type="caution">
    <text evidence="2">The sequence shown here is derived from an EMBL/GenBank/DDBJ whole genome shotgun (WGS) entry which is preliminary data.</text>
</comment>
<gene>
    <name evidence="2" type="ORF">HK105_204661</name>
</gene>
<organism evidence="2 3">
    <name type="scientific">Polyrhizophydium stewartii</name>
    <dbReference type="NCBI Taxonomy" id="2732419"/>
    <lineage>
        <taxon>Eukaryota</taxon>
        <taxon>Fungi</taxon>
        <taxon>Fungi incertae sedis</taxon>
        <taxon>Chytridiomycota</taxon>
        <taxon>Chytridiomycota incertae sedis</taxon>
        <taxon>Chytridiomycetes</taxon>
        <taxon>Rhizophydiales</taxon>
        <taxon>Rhizophydiales incertae sedis</taxon>
        <taxon>Polyrhizophydium</taxon>
    </lineage>
</organism>
<keyword evidence="3" id="KW-1185">Reference proteome</keyword>
<evidence type="ECO:0000256" key="1">
    <source>
        <dbReference type="SAM" id="MobiDB-lite"/>
    </source>
</evidence>
<evidence type="ECO:0000313" key="3">
    <source>
        <dbReference type="Proteomes" id="UP001527925"/>
    </source>
</evidence>
<evidence type="ECO:0000313" key="2">
    <source>
        <dbReference type="EMBL" id="KAL2915715.1"/>
    </source>
</evidence>
<accession>A0ABR4N862</accession>
<reference evidence="2 3" key="1">
    <citation type="submission" date="2023-09" db="EMBL/GenBank/DDBJ databases">
        <title>Pangenome analysis of Batrachochytrium dendrobatidis and related Chytrids.</title>
        <authorList>
            <person name="Yacoub M.N."/>
            <person name="Stajich J.E."/>
            <person name="James T.Y."/>
        </authorList>
    </citation>
    <scope>NUCLEOTIDE SEQUENCE [LARGE SCALE GENOMIC DNA]</scope>
    <source>
        <strain evidence="2 3">JEL0888</strain>
    </source>
</reference>